<sequence>MVGSRAPKLSGIQKQVLSLYRGFLRTTRSKPPENRAHIESIISGEFRKNSKLIDRKDFLHIEYLIRRGKKQLDQLKTVDSVTLSSSNVDDSTKP</sequence>
<dbReference type="Proteomes" id="UP001055811">
    <property type="component" value="Linkage Group LG05"/>
</dbReference>
<organism evidence="1 2">
    <name type="scientific">Cichorium intybus</name>
    <name type="common">Chicory</name>
    <dbReference type="NCBI Taxonomy" id="13427"/>
    <lineage>
        <taxon>Eukaryota</taxon>
        <taxon>Viridiplantae</taxon>
        <taxon>Streptophyta</taxon>
        <taxon>Embryophyta</taxon>
        <taxon>Tracheophyta</taxon>
        <taxon>Spermatophyta</taxon>
        <taxon>Magnoliopsida</taxon>
        <taxon>eudicotyledons</taxon>
        <taxon>Gunneridae</taxon>
        <taxon>Pentapetalae</taxon>
        <taxon>asterids</taxon>
        <taxon>campanulids</taxon>
        <taxon>Asterales</taxon>
        <taxon>Asteraceae</taxon>
        <taxon>Cichorioideae</taxon>
        <taxon>Cichorieae</taxon>
        <taxon>Cichoriinae</taxon>
        <taxon>Cichorium</taxon>
    </lineage>
</organism>
<proteinExistence type="predicted"/>
<name>A0ACB9CUP9_CICIN</name>
<evidence type="ECO:0000313" key="2">
    <source>
        <dbReference type="Proteomes" id="UP001055811"/>
    </source>
</evidence>
<keyword evidence="2" id="KW-1185">Reference proteome</keyword>
<evidence type="ECO:0000313" key="1">
    <source>
        <dbReference type="EMBL" id="KAI3738017.1"/>
    </source>
</evidence>
<dbReference type="EMBL" id="CM042013">
    <property type="protein sequence ID" value="KAI3738017.1"/>
    <property type="molecule type" value="Genomic_DNA"/>
</dbReference>
<protein>
    <submittedName>
        <fullName evidence="1">Uncharacterized protein</fullName>
    </submittedName>
</protein>
<accession>A0ACB9CUP9</accession>
<reference evidence="1 2" key="2">
    <citation type="journal article" date="2022" name="Mol. Ecol. Resour.">
        <title>The genomes of chicory, endive, great burdock and yacon provide insights into Asteraceae paleo-polyploidization history and plant inulin production.</title>
        <authorList>
            <person name="Fan W."/>
            <person name="Wang S."/>
            <person name="Wang H."/>
            <person name="Wang A."/>
            <person name="Jiang F."/>
            <person name="Liu H."/>
            <person name="Zhao H."/>
            <person name="Xu D."/>
            <person name="Zhang Y."/>
        </authorList>
    </citation>
    <scope>NUCLEOTIDE SEQUENCE [LARGE SCALE GENOMIC DNA]</scope>
    <source>
        <strain evidence="2">cv. Punajuju</strain>
        <tissue evidence="1">Leaves</tissue>
    </source>
</reference>
<gene>
    <name evidence="1" type="ORF">L2E82_28035</name>
</gene>
<comment type="caution">
    <text evidence="1">The sequence shown here is derived from an EMBL/GenBank/DDBJ whole genome shotgun (WGS) entry which is preliminary data.</text>
</comment>
<reference evidence="2" key="1">
    <citation type="journal article" date="2022" name="Mol. Ecol. Resour.">
        <title>The genomes of chicory, endive, great burdock and yacon provide insights into Asteraceae palaeo-polyploidization history and plant inulin production.</title>
        <authorList>
            <person name="Fan W."/>
            <person name="Wang S."/>
            <person name="Wang H."/>
            <person name="Wang A."/>
            <person name="Jiang F."/>
            <person name="Liu H."/>
            <person name="Zhao H."/>
            <person name="Xu D."/>
            <person name="Zhang Y."/>
        </authorList>
    </citation>
    <scope>NUCLEOTIDE SEQUENCE [LARGE SCALE GENOMIC DNA]</scope>
    <source>
        <strain evidence="2">cv. Punajuju</strain>
    </source>
</reference>